<dbReference type="EMBL" id="JARBHB010000012">
    <property type="protein sequence ID" value="KAJ8871452.1"/>
    <property type="molecule type" value="Genomic_DNA"/>
</dbReference>
<accession>A0ABQ9GHG6</accession>
<evidence type="ECO:0000256" key="1">
    <source>
        <dbReference type="SAM" id="MobiDB-lite"/>
    </source>
</evidence>
<dbReference type="Proteomes" id="UP001159363">
    <property type="component" value="Chromosome 11"/>
</dbReference>
<gene>
    <name evidence="2" type="ORF">PR048_027769</name>
</gene>
<comment type="caution">
    <text evidence="2">The sequence shown here is derived from an EMBL/GenBank/DDBJ whole genome shotgun (WGS) entry which is preliminary data.</text>
</comment>
<evidence type="ECO:0000313" key="2">
    <source>
        <dbReference type="EMBL" id="KAJ8871452.1"/>
    </source>
</evidence>
<organism evidence="2 3">
    <name type="scientific">Dryococelus australis</name>
    <dbReference type="NCBI Taxonomy" id="614101"/>
    <lineage>
        <taxon>Eukaryota</taxon>
        <taxon>Metazoa</taxon>
        <taxon>Ecdysozoa</taxon>
        <taxon>Arthropoda</taxon>
        <taxon>Hexapoda</taxon>
        <taxon>Insecta</taxon>
        <taxon>Pterygota</taxon>
        <taxon>Neoptera</taxon>
        <taxon>Polyneoptera</taxon>
        <taxon>Phasmatodea</taxon>
        <taxon>Verophasmatodea</taxon>
        <taxon>Anareolatae</taxon>
        <taxon>Phasmatidae</taxon>
        <taxon>Eurycanthinae</taxon>
        <taxon>Dryococelus</taxon>
    </lineage>
</organism>
<name>A0ABQ9GHG6_9NEOP</name>
<keyword evidence="3" id="KW-1185">Reference proteome</keyword>
<evidence type="ECO:0000313" key="3">
    <source>
        <dbReference type="Proteomes" id="UP001159363"/>
    </source>
</evidence>
<proteinExistence type="predicted"/>
<protein>
    <submittedName>
        <fullName evidence="2">Uncharacterized protein</fullName>
    </submittedName>
</protein>
<reference evidence="2 3" key="1">
    <citation type="submission" date="2023-02" db="EMBL/GenBank/DDBJ databases">
        <title>LHISI_Scaffold_Assembly.</title>
        <authorList>
            <person name="Stuart O.P."/>
            <person name="Cleave R."/>
            <person name="Magrath M.J.L."/>
            <person name="Mikheyev A.S."/>
        </authorList>
    </citation>
    <scope>NUCLEOTIDE SEQUENCE [LARGE SCALE GENOMIC DNA]</scope>
    <source>
        <strain evidence="2">Daus_M_001</strain>
        <tissue evidence="2">Leg muscle</tissue>
    </source>
</reference>
<feature type="region of interest" description="Disordered" evidence="1">
    <location>
        <begin position="329"/>
        <end position="354"/>
    </location>
</feature>
<feature type="compositionally biased region" description="Basic residues" evidence="1">
    <location>
        <begin position="97"/>
        <end position="106"/>
    </location>
</feature>
<feature type="region of interest" description="Disordered" evidence="1">
    <location>
        <begin position="97"/>
        <end position="127"/>
    </location>
</feature>
<sequence length="479" mass="52032">MNGRQHADASQRGGRRLDNFERDVLYLGGVDATSDRSEHTAEMCLLSEGGGDSASLTFERSGALRGRCGVAGVAGGLLILVNAHDEGVGAPRVGHLPHQHAQRRVVPRQPPLQERTHARSHSSTHYSLLKGRSKTSIGITYECMRRITSRFDCSPPTSANRVPGPWPGHSGFSHVGIAPGDAAGGMFSRGSLVSPALAFRRCSIPTSLHPHRLSRPLPIKLNIVTCRWPASMTGRPARAKRTESGGSLQKRADTIISFAVHTADPDCIDSCVYLKNAPDYWPRSLSATLAVLNLPDGKANCINIAAKGSAQGFELELMSVWVPSDRTSAERVDQRKGSLGAKNPYDKSSSADSWCQTKDLPNLRQRSAAAIGVIRHDEELLFFVTLRQTRTEHIEGRGVCTYLSNTVSYITDVIPPPRQSLLAFESPYDFENSILTSMTQLLTLEPHGTRHLITSLRASDRSATGTSAVTFAFPYTCTV</sequence>